<feature type="transmembrane region" description="Helical" evidence="8">
    <location>
        <begin position="64"/>
        <end position="83"/>
    </location>
</feature>
<evidence type="ECO:0000256" key="4">
    <source>
        <dbReference type="ARBA" id="ARBA00022692"/>
    </source>
</evidence>
<name>A0A1Y1WLZ5_9FUNG</name>
<dbReference type="RefSeq" id="XP_040747734.1">
    <property type="nucleotide sequence ID" value="XM_040886221.1"/>
</dbReference>
<dbReference type="EMBL" id="MCFD01000001">
    <property type="protein sequence ID" value="ORX74523.1"/>
    <property type="molecule type" value="Genomic_DNA"/>
</dbReference>
<feature type="region of interest" description="Disordered" evidence="9">
    <location>
        <begin position="446"/>
        <end position="482"/>
    </location>
</feature>
<comment type="caution">
    <text evidence="10">The sequence shown here is derived from an EMBL/GenBank/DDBJ whole genome shotgun (WGS) entry which is preliminary data.</text>
</comment>
<dbReference type="InterPro" id="IPR001991">
    <property type="entry name" value="Na-dicarboxylate_symporter"/>
</dbReference>
<gene>
    <name evidence="10" type="ORF">DL89DRAFT_264376</name>
</gene>
<dbReference type="SUPFAM" id="SSF118215">
    <property type="entry name" value="Proton glutamate symport protein"/>
    <property type="match status" value="1"/>
</dbReference>
<feature type="compositionally biased region" description="Basic and acidic residues" evidence="9">
    <location>
        <begin position="468"/>
        <end position="482"/>
    </location>
</feature>
<comment type="similarity">
    <text evidence="8">Belongs to the dicarboxylate/amino acid:cation symporter (DAACS) (TC 2.A.23) family.</text>
</comment>
<dbReference type="Pfam" id="PF00375">
    <property type="entry name" value="SDF"/>
    <property type="match status" value="1"/>
</dbReference>
<dbReference type="GeneID" id="63802869"/>
<dbReference type="STRING" id="61395.A0A1Y1WLZ5"/>
<keyword evidence="5 8" id="KW-0769">Symport</keyword>
<accession>A0A1Y1WLZ5</accession>
<protein>
    <recommendedName>
        <fullName evidence="8">Amino acid transporter</fullName>
    </recommendedName>
</protein>
<evidence type="ECO:0000256" key="3">
    <source>
        <dbReference type="ARBA" id="ARBA00022475"/>
    </source>
</evidence>
<dbReference type="AlphaFoldDB" id="A0A1Y1WLZ5"/>
<dbReference type="OrthoDB" id="5877963at2759"/>
<feature type="transmembrane region" description="Helical" evidence="8">
    <location>
        <begin position="271"/>
        <end position="290"/>
    </location>
</feature>
<dbReference type="PANTHER" id="PTHR42865">
    <property type="entry name" value="PROTON/GLUTAMATE-ASPARTATE SYMPORTER"/>
    <property type="match status" value="1"/>
</dbReference>
<evidence type="ECO:0000256" key="6">
    <source>
        <dbReference type="ARBA" id="ARBA00022989"/>
    </source>
</evidence>
<dbReference type="PRINTS" id="PR00173">
    <property type="entry name" value="EDTRNSPORT"/>
</dbReference>
<keyword evidence="6 8" id="KW-1133">Transmembrane helix</keyword>
<proteinExistence type="inferred from homology"/>
<dbReference type="PANTHER" id="PTHR42865:SF7">
    <property type="entry name" value="PROTON_GLUTAMATE-ASPARTATE SYMPORTER"/>
    <property type="match status" value="1"/>
</dbReference>
<feature type="transmembrane region" description="Helical" evidence="8">
    <location>
        <begin position="128"/>
        <end position="148"/>
    </location>
</feature>
<feature type="transmembrane region" description="Helical" evidence="8">
    <location>
        <begin position="231"/>
        <end position="251"/>
    </location>
</feature>
<sequence length="482" mass="52351">MAAGSSRPHSIQSVHRELPVAEPAAVIEADDEKPSAWSRMAASTKRKLAPPSRFVWKYLRKTNLTMWILLGLVLGIIVGNFAPDFSVEIKPLADAFLRMIQTLVVPLIFSTLVVGIAGHGDDLFTSLIYFEVVSTLAILLGLLMVNAIKPGKGVKIDTDSKANTTAGSPITWDGELFKIIPKSFFQAASDGEILQIVFCSLMFAVAICRIKVAEYKVPMLRFLTSLSKIMFGVTALVMNYAPIGIGCSIAATVGKNGLKVLISLGKLVGTLYGTLAIFVIIVLIPIMLLFKVPVKIFFRTIWQPFLIAFSTASSESALPKAMENLEAMGIPKNIVGFVIPTGYSFNLDGTSLYLSLAAIFCAQATDTHLSVSKQVVLMLTLMLTSKGVAAIPPRPSATLTFPNDALALILGVDAFLDMARTGVNVMGNCLAACVIARWEGQYPPHGRWEGNLKREEENNSEWREDETGDSHKIEEGISHHIH</sequence>
<evidence type="ECO:0000313" key="11">
    <source>
        <dbReference type="Proteomes" id="UP000193922"/>
    </source>
</evidence>
<dbReference type="InterPro" id="IPR036458">
    <property type="entry name" value="Na:dicarbo_symporter_sf"/>
</dbReference>
<evidence type="ECO:0000256" key="7">
    <source>
        <dbReference type="ARBA" id="ARBA00023136"/>
    </source>
</evidence>
<comment type="subcellular location">
    <subcellularLocation>
        <location evidence="1">Cell membrane</location>
        <topology evidence="1">Multi-pass membrane protein</topology>
    </subcellularLocation>
    <subcellularLocation>
        <location evidence="8">Membrane</location>
        <topology evidence="8">Multi-pass membrane protein</topology>
    </subcellularLocation>
</comment>
<evidence type="ECO:0000256" key="8">
    <source>
        <dbReference type="RuleBase" id="RU361216"/>
    </source>
</evidence>
<dbReference type="GO" id="GO:0005886">
    <property type="term" value="C:plasma membrane"/>
    <property type="evidence" value="ECO:0007669"/>
    <property type="project" value="UniProtKB-SubCell"/>
</dbReference>
<dbReference type="FunFam" id="1.10.3860.10:FF:000001">
    <property type="entry name" value="C4-dicarboxylate transport protein"/>
    <property type="match status" value="1"/>
</dbReference>
<keyword evidence="7 8" id="KW-0472">Membrane</keyword>
<keyword evidence="11" id="KW-1185">Reference proteome</keyword>
<keyword evidence="4 8" id="KW-0812">Transmembrane</keyword>
<feature type="transmembrane region" description="Helical" evidence="8">
    <location>
        <begin position="193"/>
        <end position="210"/>
    </location>
</feature>
<feature type="transmembrane region" description="Helical" evidence="8">
    <location>
        <begin position="95"/>
        <end position="116"/>
    </location>
</feature>
<evidence type="ECO:0000256" key="5">
    <source>
        <dbReference type="ARBA" id="ARBA00022847"/>
    </source>
</evidence>
<evidence type="ECO:0000256" key="9">
    <source>
        <dbReference type="SAM" id="MobiDB-lite"/>
    </source>
</evidence>
<keyword evidence="2 8" id="KW-0813">Transport</keyword>
<dbReference type="Gene3D" id="1.10.3860.10">
    <property type="entry name" value="Sodium:dicarboxylate symporter"/>
    <property type="match status" value="1"/>
</dbReference>
<keyword evidence="3" id="KW-1003">Cell membrane</keyword>
<evidence type="ECO:0000313" key="10">
    <source>
        <dbReference type="EMBL" id="ORX74523.1"/>
    </source>
</evidence>
<organism evidence="10 11">
    <name type="scientific">Linderina pennispora</name>
    <dbReference type="NCBI Taxonomy" id="61395"/>
    <lineage>
        <taxon>Eukaryota</taxon>
        <taxon>Fungi</taxon>
        <taxon>Fungi incertae sedis</taxon>
        <taxon>Zoopagomycota</taxon>
        <taxon>Kickxellomycotina</taxon>
        <taxon>Kickxellomycetes</taxon>
        <taxon>Kickxellales</taxon>
        <taxon>Kickxellaceae</taxon>
        <taxon>Linderina</taxon>
    </lineage>
</organism>
<reference evidence="10 11" key="1">
    <citation type="submission" date="2016-07" db="EMBL/GenBank/DDBJ databases">
        <title>Pervasive Adenine N6-methylation of Active Genes in Fungi.</title>
        <authorList>
            <consortium name="DOE Joint Genome Institute"/>
            <person name="Mondo S.J."/>
            <person name="Dannebaum R.O."/>
            <person name="Kuo R.C."/>
            <person name="Labutti K."/>
            <person name="Haridas S."/>
            <person name="Kuo A."/>
            <person name="Salamov A."/>
            <person name="Ahrendt S.R."/>
            <person name="Lipzen A."/>
            <person name="Sullivan W."/>
            <person name="Andreopoulos W.B."/>
            <person name="Clum A."/>
            <person name="Lindquist E."/>
            <person name="Daum C."/>
            <person name="Ramamoorthy G.K."/>
            <person name="Gryganskyi A."/>
            <person name="Culley D."/>
            <person name="Magnuson J.K."/>
            <person name="James T.Y."/>
            <person name="O'Malley M.A."/>
            <person name="Stajich J.E."/>
            <person name="Spatafora J.W."/>
            <person name="Visel A."/>
            <person name="Grigoriev I.V."/>
        </authorList>
    </citation>
    <scope>NUCLEOTIDE SEQUENCE [LARGE SCALE GENOMIC DNA]</scope>
    <source>
        <strain evidence="10 11">ATCC 12442</strain>
    </source>
</reference>
<feature type="compositionally biased region" description="Basic and acidic residues" evidence="9">
    <location>
        <begin position="446"/>
        <end position="462"/>
    </location>
</feature>
<dbReference type="GO" id="GO:0006835">
    <property type="term" value="P:dicarboxylic acid transport"/>
    <property type="evidence" value="ECO:0007669"/>
    <property type="project" value="TreeGrafter"/>
</dbReference>
<evidence type="ECO:0000256" key="1">
    <source>
        <dbReference type="ARBA" id="ARBA00004651"/>
    </source>
</evidence>
<evidence type="ECO:0000256" key="2">
    <source>
        <dbReference type="ARBA" id="ARBA00022448"/>
    </source>
</evidence>
<dbReference type="Proteomes" id="UP000193922">
    <property type="component" value="Unassembled WGS sequence"/>
</dbReference>
<dbReference type="GO" id="GO:0015293">
    <property type="term" value="F:symporter activity"/>
    <property type="evidence" value="ECO:0007669"/>
    <property type="project" value="UniProtKB-UniRule"/>
</dbReference>